<dbReference type="GO" id="GO:0008270">
    <property type="term" value="F:zinc ion binding"/>
    <property type="evidence" value="ECO:0007669"/>
    <property type="project" value="UniProtKB-UniRule"/>
</dbReference>
<dbReference type="OrthoDB" id="9807740at2"/>
<keyword evidence="7" id="KW-0698">rRNA processing</keyword>
<sequence length="166" mass="18125">MKLAKTRFRPAPRELDLNIDYRVAATGLPRPSDFARWVGAALQGRSRPAQIGLHVVDNAEGQRLNAEYRGKDSATNVLSFALNEGEEAVAGLPLMGDIVLAAEVVAREAAEQGKDLHAHYAHLTVHGMLHLQGHDHETDTEAEAMEALETVILARLGYTDPYAVEH</sequence>
<evidence type="ECO:0000313" key="8">
    <source>
        <dbReference type="EMBL" id="ASJ23121.1"/>
    </source>
</evidence>
<feature type="binding site" evidence="7">
    <location>
        <position position="126"/>
    </location>
    <ligand>
        <name>Zn(2+)</name>
        <dbReference type="ChEBI" id="CHEBI:29105"/>
        <note>catalytic</note>
    </ligand>
</feature>
<comment type="function">
    <text evidence="7">Single strand-specific metallo-endoribonuclease involved in late-stage 70S ribosome quality control and in maturation of the 3' terminus of the 16S rRNA.</text>
</comment>
<evidence type="ECO:0000256" key="6">
    <source>
        <dbReference type="ARBA" id="ARBA00022833"/>
    </source>
</evidence>
<evidence type="ECO:0000256" key="2">
    <source>
        <dbReference type="ARBA" id="ARBA00022722"/>
    </source>
</evidence>
<dbReference type="EC" id="3.1.-.-" evidence="7"/>
<dbReference type="AlphaFoldDB" id="A0A248LF36"/>
<reference evidence="9" key="1">
    <citation type="submission" date="2017-06" db="EMBL/GenBank/DDBJ databases">
        <title>Whole genome sequence of Laribacter hongkongensis LHGZ1.</title>
        <authorList>
            <person name="Chen D."/>
            <person name="Wu H."/>
            <person name="Chen J."/>
        </authorList>
    </citation>
    <scope>NUCLEOTIDE SEQUENCE [LARGE SCALE GENOMIC DNA]</scope>
    <source>
        <strain evidence="9">LHGZ1</strain>
    </source>
</reference>
<keyword evidence="4 7" id="KW-0255">Endonuclease</keyword>
<dbReference type="HAMAP" id="MF_00009">
    <property type="entry name" value="Endoribonucl_YbeY"/>
    <property type="match status" value="1"/>
</dbReference>
<feature type="binding site" evidence="7">
    <location>
        <position position="136"/>
    </location>
    <ligand>
        <name>Zn(2+)</name>
        <dbReference type="ChEBI" id="CHEBI:29105"/>
        <note>catalytic</note>
    </ligand>
</feature>
<dbReference type="GO" id="GO:0004521">
    <property type="term" value="F:RNA endonuclease activity"/>
    <property type="evidence" value="ECO:0007669"/>
    <property type="project" value="UniProtKB-UniRule"/>
</dbReference>
<dbReference type="GO" id="GO:0004222">
    <property type="term" value="F:metalloendopeptidase activity"/>
    <property type="evidence" value="ECO:0007669"/>
    <property type="project" value="InterPro"/>
</dbReference>
<gene>
    <name evidence="7 8" type="primary">ybeY</name>
    <name evidence="8" type="ORF">LHGZ1_0290</name>
</gene>
<dbReference type="GO" id="GO:0005737">
    <property type="term" value="C:cytoplasm"/>
    <property type="evidence" value="ECO:0007669"/>
    <property type="project" value="UniProtKB-SubCell"/>
</dbReference>
<organism evidence="8 9">
    <name type="scientific">Laribacter hongkongensis</name>
    <dbReference type="NCBI Taxonomy" id="168471"/>
    <lineage>
        <taxon>Bacteria</taxon>
        <taxon>Pseudomonadati</taxon>
        <taxon>Pseudomonadota</taxon>
        <taxon>Betaproteobacteria</taxon>
        <taxon>Neisseriales</taxon>
        <taxon>Aquaspirillaceae</taxon>
        <taxon>Laribacter</taxon>
    </lineage>
</organism>
<name>A0A248LF36_9NEIS</name>
<comment type="similarity">
    <text evidence="1 7">Belongs to the endoribonuclease YbeY family.</text>
</comment>
<dbReference type="GO" id="GO:0006364">
    <property type="term" value="P:rRNA processing"/>
    <property type="evidence" value="ECO:0007669"/>
    <property type="project" value="UniProtKB-UniRule"/>
</dbReference>
<evidence type="ECO:0000256" key="7">
    <source>
        <dbReference type="HAMAP-Rule" id="MF_00009"/>
    </source>
</evidence>
<dbReference type="Pfam" id="PF02130">
    <property type="entry name" value="YbeY"/>
    <property type="match status" value="1"/>
</dbReference>
<evidence type="ECO:0000256" key="3">
    <source>
        <dbReference type="ARBA" id="ARBA00022723"/>
    </source>
</evidence>
<dbReference type="PANTHER" id="PTHR46986">
    <property type="entry name" value="ENDORIBONUCLEASE YBEY, CHLOROPLASTIC"/>
    <property type="match status" value="1"/>
</dbReference>
<dbReference type="Gene3D" id="3.40.390.30">
    <property type="entry name" value="Metalloproteases ('zincins'), catalytic domain"/>
    <property type="match status" value="1"/>
</dbReference>
<evidence type="ECO:0000313" key="9">
    <source>
        <dbReference type="Proteomes" id="UP000197424"/>
    </source>
</evidence>
<comment type="cofactor">
    <cofactor evidence="7">
        <name>Zn(2+)</name>
        <dbReference type="ChEBI" id="CHEBI:29105"/>
    </cofactor>
    <text evidence="7">Binds 1 zinc ion.</text>
</comment>
<keyword evidence="7" id="KW-0963">Cytoplasm</keyword>
<dbReference type="EMBL" id="CP022115">
    <property type="protein sequence ID" value="ASJ23121.1"/>
    <property type="molecule type" value="Genomic_DNA"/>
</dbReference>
<dbReference type="PROSITE" id="PS01306">
    <property type="entry name" value="UPF0054"/>
    <property type="match status" value="1"/>
</dbReference>
<evidence type="ECO:0000256" key="1">
    <source>
        <dbReference type="ARBA" id="ARBA00010875"/>
    </source>
</evidence>
<comment type="subcellular location">
    <subcellularLocation>
        <location evidence="7">Cytoplasm</location>
    </subcellularLocation>
</comment>
<dbReference type="InterPro" id="IPR002036">
    <property type="entry name" value="YbeY"/>
</dbReference>
<evidence type="ECO:0000256" key="5">
    <source>
        <dbReference type="ARBA" id="ARBA00022801"/>
    </source>
</evidence>
<keyword evidence="3 7" id="KW-0479">Metal-binding</keyword>
<evidence type="ECO:0000256" key="4">
    <source>
        <dbReference type="ARBA" id="ARBA00022759"/>
    </source>
</evidence>
<keyword evidence="5 7" id="KW-0378">Hydrolase</keyword>
<keyword evidence="6 7" id="KW-0862">Zinc</keyword>
<dbReference type="OMA" id="RMRIHPL"/>
<dbReference type="InterPro" id="IPR020549">
    <property type="entry name" value="YbeY_CS"/>
</dbReference>
<dbReference type="RefSeq" id="WP_012695779.1">
    <property type="nucleotide sequence ID" value="NZ_CP022115.1"/>
</dbReference>
<accession>A0A248LF36</accession>
<dbReference type="InterPro" id="IPR023091">
    <property type="entry name" value="MetalPrtase_cat_dom_sf_prd"/>
</dbReference>
<protein>
    <recommendedName>
        <fullName evidence="7">Endoribonuclease YbeY</fullName>
        <ecNumber evidence="7">3.1.-.-</ecNumber>
    </recommendedName>
</protein>
<dbReference type="Proteomes" id="UP000197424">
    <property type="component" value="Chromosome"/>
</dbReference>
<dbReference type="SMR" id="A0A248LF36"/>
<dbReference type="SUPFAM" id="SSF55486">
    <property type="entry name" value="Metalloproteases ('zincins'), catalytic domain"/>
    <property type="match status" value="1"/>
</dbReference>
<proteinExistence type="inferred from homology"/>
<dbReference type="PANTHER" id="PTHR46986:SF1">
    <property type="entry name" value="ENDORIBONUCLEASE YBEY, CHLOROPLASTIC"/>
    <property type="match status" value="1"/>
</dbReference>
<feature type="binding site" evidence="7">
    <location>
        <position position="130"/>
    </location>
    <ligand>
        <name>Zn(2+)</name>
        <dbReference type="ChEBI" id="CHEBI:29105"/>
        <note>catalytic</note>
    </ligand>
</feature>
<dbReference type="NCBIfam" id="TIGR00043">
    <property type="entry name" value="rRNA maturation RNase YbeY"/>
    <property type="match status" value="1"/>
</dbReference>
<keyword evidence="7" id="KW-0690">Ribosome biogenesis</keyword>
<keyword evidence="2 7" id="KW-0540">Nuclease</keyword>